<reference evidence="2 3" key="2">
    <citation type="journal article" date="2017" name="Front. Plant Sci.">
        <title>Gene Classification and Mining of Molecular Markers Useful in Red Clover (Trifolium pratense) Breeding.</title>
        <authorList>
            <person name="Istvanek J."/>
            <person name="Dluhosova J."/>
            <person name="Dluhos P."/>
            <person name="Patkova L."/>
            <person name="Nedelnik J."/>
            <person name="Repkova J."/>
        </authorList>
    </citation>
    <scope>NUCLEOTIDE SEQUENCE [LARGE SCALE GENOMIC DNA]</scope>
    <source>
        <strain evidence="3">cv. Tatra</strain>
        <tissue evidence="2">Young leaves</tissue>
    </source>
</reference>
<evidence type="ECO:0000313" key="2">
    <source>
        <dbReference type="EMBL" id="PNX85829.1"/>
    </source>
</evidence>
<reference evidence="2 3" key="1">
    <citation type="journal article" date="2014" name="Am. J. Bot.">
        <title>Genome assembly and annotation for red clover (Trifolium pratense; Fabaceae).</title>
        <authorList>
            <person name="Istvanek J."/>
            <person name="Jaros M."/>
            <person name="Krenek A."/>
            <person name="Repkova J."/>
        </authorList>
    </citation>
    <scope>NUCLEOTIDE SEQUENCE [LARGE SCALE GENOMIC DNA]</scope>
    <source>
        <strain evidence="3">cv. Tatra</strain>
        <tissue evidence="2">Young leaves</tissue>
    </source>
</reference>
<dbReference type="Proteomes" id="UP000236291">
    <property type="component" value="Unassembled WGS sequence"/>
</dbReference>
<proteinExistence type="predicted"/>
<protein>
    <submittedName>
        <fullName evidence="2">Uncharacterized protein</fullName>
    </submittedName>
</protein>
<name>A0A2K3M4X6_TRIPR</name>
<accession>A0A2K3M4X6</accession>
<dbReference type="EMBL" id="ASHM01049698">
    <property type="protein sequence ID" value="PNX85829.1"/>
    <property type="molecule type" value="Genomic_DNA"/>
</dbReference>
<feature type="compositionally biased region" description="Polar residues" evidence="1">
    <location>
        <begin position="23"/>
        <end position="37"/>
    </location>
</feature>
<sequence length="37" mass="4116">VEDLRKNRGDEDGGRILPETESGEQFMSSSFSDLVKS</sequence>
<evidence type="ECO:0000313" key="3">
    <source>
        <dbReference type="Proteomes" id="UP000236291"/>
    </source>
</evidence>
<evidence type="ECO:0000256" key="1">
    <source>
        <dbReference type="SAM" id="MobiDB-lite"/>
    </source>
</evidence>
<feature type="non-terminal residue" evidence="2">
    <location>
        <position position="1"/>
    </location>
</feature>
<organism evidence="2 3">
    <name type="scientific">Trifolium pratense</name>
    <name type="common">Red clover</name>
    <dbReference type="NCBI Taxonomy" id="57577"/>
    <lineage>
        <taxon>Eukaryota</taxon>
        <taxon>Viridiplantae</taxon>
        <taxon>Streptophyta</taxon>
        <taxon>Embryophyta</taxon>
        <taxon>Tracheophyta</taxon>
        <taxon>Spermatophyta</taxon>
        <taxon>Magnoliopsida</taxon>
        <taxon>eudicotyledons</taxon>
        <taxon>Gunneridae</taxon>
        <taxon>Pentapetalae</taxon>
        <taxon>rosids</taxon>
        <taxon>fabids</taxon>
        <taxon>Fabales</taxon>
        <taxon>Fabaceae</taxon>
        <taxon>Papilionoideae</taxon>
        <taxon>50 kb inversion clade</taxon>
        <taxon>NPAAA clade</taxon>
        <taxon>Hologalegina</taxon>
        <taxon>IRL clade</taxon>
        <taxon>Trifolieae</taxon>
        <taxon>Trifolium</taxon>
    </lineage>
</organism>
<comment type="caution">
    <text evidence="2">The sequence shown here is derived from an EMBL/GenBank/DDBJ whole genome shotgun (WGS) entry which is preliminary data.</text>
</comment>
<gene>
    <name evidence="2" type="ORF">L195_g041903</name>
</gene>
<feature type="region of interest" description="Disordered" evidence="1">
    <location>
        <begin position="1"/>
        <end position="37"/>
    </location>
</feature>
<dbReference type="AlphaFoldDB" id="A0A2K3M4X6"/>
<feature type="compositionally biased region" description="Basic and acidic residues" evidence="1">
    <location>
        <begin position="1"/>
        <end position="14"/>
    </location>
</feature>